<evidence type="ECO:0000313" key="10">
    <source>
        <dbReference type="Proteomes" id="UP001140076"/>
    </source>
</evidence>
<feature type="transmembrane region" description="Helical" evidence="8">
    <location>
        <begin position="234"/>
        <end position="259"/>
    </location>
</feature>
<dbReference type="EMBL" id="JAJAQC010000007">
    <property type="protein sequence ID" value="MDA0563805.1"/>
    <property type="molecule type" value="Genomic_DNA"/>
</dbReference>
<dbReference type="GO" id="GO:0022857">
    <property type="term" value="F:transmembrane transporter activity"/>
    <property type="evidence" value="ECO:0007669"/>
    <property type="project" value="InterPro"/>
</dbReference>
<sequence>MATTDGGGDPRPPGGPEPLSARLGVPSPRGRWPVLTAIVLDTIGVALLLPIALFYFTIVTDIPLPHLGVLMSVALVLALPTGLLGGELVDRFGAKRVMVGNNLLSALGYVGYYLAGGEAVVFGGMLLVAVSECVFWSCWLPYVKGMAGRDGFDTWFAFIEAAKAGCMVLGAGLTAVFLASSDPESVRVLVLVNIATSLVSAVLIGRHPVSGARRERAAPARRQGWGVILRDRRYVLMTAGQLLCTPISLLGGLAFPVFFAEDWELPPWIGPALFALSNLMVLLLQPWITRAVRPVSPRVLLVWSALLSLAGLAPLVVVADPAAVTGTAVAVVSTVVLTVAGILFFPTTNTALIAFTTEDNAGRVSALFHTGTSVATAATPALVGWLLGVPDALWAVMALLNLAGVACFELALRGVRAVGPR</sequence>
<organism evidence="9 10">
    <name type="scientific">Streptomonospora mangrovi</name>
    <dbReference type="NCBI Taxonomy" id="2883123"/>
    <lineage>
        <taxon>Bacteria</taxon>
        <taxon>Bacillati</taxon>
        <taxon>Actinomycetota</taxon>
        <taxon>Actinomycetes</taxon>
        <taxon>Streptosporangiales</taxon>
        <taxon>Nocardiopsidaceae</taxon>
        <taxon>Streptomonospora</taxon>
    </lineage>
</organism>
<proteinExistence type="predicted"/>
<protein>
    <submittedName>
        <fullName evidence="9">MFS transporter</fullName>
    </submittedName>
</protein>
<dbReference type="InterPro" id="IPR011701">
    <property type="entry name" value="MFS"/>
</dbReference>
<evidence type="ECO:0000256" key="1">
    <source>
        <dbReference type="ARBA" id="ARBA00004651"/>
    </source>
</evidence>
<keyword evidence="2" id="KW-0813">Transport</keyword>
<dbReference type="Pfam" id="PF07690">
    <property type="entry name" value="MFS_1"/>
    <property type="match status" value="1"/>
</dbReference>
<gene>
    <name evidence="9" type="ORF">LG943_05605</name>
</gene>
<evidence type="ECO:0000256" key="3">
    <source>
        <dbReference type="ARBA" id="ARBA00022475"/>
    </source>
</evidence>
<comment type="subcellular location">
    <subcellularLocation>
        <location evidence="1">Cell membrane</location>
        <topology evidence="1">Multi-pass membrane protein</topology>
    </subcellularLocation>
</comment>
<dbReference type="Proteomes" id="UP001140076">
    <property type="component" value="Unassembled WGS sequence"/>
</dbReference>
<feature type="transmembrane region" description="Helical" evidence="8">
    <location>
        <begin position="64"/>
        <end position="85"/>
    </location>
</feature>
<feature type="region of interest" description="Disordered" evidence="7">
    <location>
        <begin position="1"/>
        <end position="24"/>
    </location>
</feature>
<evidence type="ECO:0000313" key="9">
    <source>
        <dbReference type="EMBL" id="MDA0563805.1"/>
    </source>
</evidence>
<dbReference type="AlphaFoldDB" id="A0A9X3SEH8"/>
<dbReference type="InterPro" id="IPR036259">
    <property type="entry name" value="MFS_trans_sf"/>
</dbReference>
<keyword evidence="10" id="KW-1185">Reference proteome</keyword>
<name>A0A9X3SEH8_9ACTN</name>
<dbReference type="Gene3D" id="1.20.1250.20">
    <property type="entry name" value="MFS general substrate transporter like domains"/>
    <property type="match status" value="1"/>
</dbReference>
<keyword evidence="4 8" id="KW-0812">Transmembrane</keyword>
<dbReference type="GO" id="GO:0005886">
    <property type="term" value="C:plasma membrane"/>
    <property type="evidence" value="ECO:0007669"/>
    <property type="project" value="UniProtKB-SubCell"/>
</dbReference>
<keyword evidence="6 8" id="KW-0472">Membrane</keyword>
<feature type="transmembrane region" description="Helical" evidence="8">
    <location>
        <begin position="155"/>
        <end position="179"/>
    </location>
</feature>
<evidence type="ECO:0000256" key="2">
    <source>
        <dbReference type="ARBA" id="ARBA00022448"/>
    </source>
</evidence>
<feature type="transmembrane region" description="Helical" evidence="8">
    <location>
        <begin position="300"/>
        <end position="319"/>
    </location>
</feature>
<dbReference type="PANTHER" id="PTHR23517">
    <property type="entry name" value="RESISTANCE PROTEIN MDTM, PUTATIVE-RELATED-RELATED"/>
    <property type="match status" value="1"/>
</dbReference>
<feature type="transmembrane region" description="Helical" evidence="8">
    <location>
        <begin position="32"/>
        <end position="58"/>
    </location>
</feature>
<dbReference type="InterPro" id="IPR050171">
    <property type="entry name" value="MFS_Transporters"/>
</dbReference>
<feature type="transmembrane region" description="Helical" evidence="8">
    <location>
        <begin position="366"/>
        <end position="387"/>
    </location>
</feature>
<evidence type="ECO:0000256" key="6">
    <source>
        <dbReference type="ARBA" id="ARBA00023136"/>
    </source>
</evidence>
<evidence type="ECO:0000256" key="7">
    <source>
        <dbReference type="SAM" id="MobiDB-lite"/>
    </source>
</evidence>
<evidence type="ECO:0000256" key="5">
    <source>
        <dbReference type="ARBA" id="ARBA00022989"/>
    </source>
</evidence>
<accession>A0A9X3SEH8</accession>
<keyword evidence="3" id="KW-1003">Cell membrane</keyword>
<dbReference type="SUPFAM" id="SSF103473">
    <property type="entry name" value="MFS general substrate transporter"/>
    <property type="match status" value="1"/>
</dbReference>
<feature type="transmembrane region" description="Helical" evidence="8">
    <location>
        <begin position="265"/>
        <end position="288"/>
    </location>
</feature>
<feature type="transmembrane region" description="Helical" evidence="8">
    <location>
        <begin position="393"/>
        <end position="412"/>
    </location>
</feature>
<comment type="caution">
    <text evidence="9">The sequence shown here is derived from an EMBL/GenBank/DDBJ whole genome shotgun (WGS) entry which is preliminary data.</text>
</comment>
<keyword evidence="5 8" id="KW-1133">Transmembrane helix</keyword>
<evidence type="ECO:0000256" key="8">
    <source>
        <dbReference type="SAM" id="Phobius"/>
    </source>
</evidence>
<feature type="transmembrane region" description="Helical" evidence="8">
    <location>
        <begin position="185"/>
        <end position="204"/>
    </location>
</feature>
<feature type="transmembrane region" description="Helical" evidence="8">
    <location>
        <begin position="97"/>
        <end position="115"/>
    </location>
</feature>
<feature type="transmembrane region" description="Helical" evidence="8">
    <location>
        <begin position="121"/>
        <end position="143"/>
    </location>
</feature>
<reference evidence="9" key="1">
    <citation type="submission" date="2021-10" db="EMBL/GenBank/DDBJ databases">
        <title>Streptomonospora sp. nov., isolated from mangrove soil.</title>
        <authorList>
            <person name="Chen X."/>
            <person name="Ge X."/>
            <person name="Liu W."/>
        </authorList>
    </citation>
    <scope>NUCLEOTIDE SEQUENCE</scope>
    <source>
        <strain evidence="9">S1-112</strain>
    </source>
</reference>
<evidence type="ECO:0000256" key="4">
    <source>
        <dbReference type="ARBA" id="ARBA00022692"/>
    </source>
</evidence>
<dbReference type="RefSeq" id="WP_270071091.1">
    <property type="nucleotide sequence ID" value="NZ_JAJAQC010000007.1"/>
</dbReference>
<dbReference type="PANTHER" id="PTHR23517:SF2">
    <property type="entry name" value="MULTIDRUG RESISTANCE PROTEIN MDTH"/>
    <property type="match status" value="1"/>
</dbReference>
<feature type="transmembrane region" description="Helical" evidence="8">
    <location>
        <begin position="325"/>
        <end position="345"/>
    </location>
</feature>